<sequence length="53" mass="5819">MAMEGIGTPESHDVEGGANTFGNVVYLKRVSMHRKITTQNNHTGYGEKIPKES</sequence>
<gene>
    <name evidence="1" type="ORF">SPARVUS_LOCUS15886433</name>
</gene>
<dbReference type="EMBL" id="CATNWA010020754">
    <property type="protein sequence ID" value="CAI9619762.1"/>
    <property type="molecule type" value="Genomic_DNA"/>
</dbReference>
<keyword evidence="2" id="KW-1185">Reference proteome</keyword>
<organism evidence="1 2">
    <name type="scientific">Staurois parvus</name>
    <dbReference type="NCBI Taxonomy" id="386267"/>
    <lineage>
        <taxon>Eukaryota</taxon>
        <taxon>Metazoa</taxon>
        <taxon>Chordata</taxon>
        <taxon>Craniata</taxon>
        <taxon>Vertebrata</taxon>
        <taxon>Euteleostomi</taxon>
        <taxon>Amphibia</taxon>
        <taxon>Batrachia</taxon>
        <taxon>Anura</taxon>
        <taxon>Neobatrachia</taxon>
        <taxon>Ranoidea</taxon>
        <taxon>Ranidae</taxon>
        <taxon>Staurois</taxon>
    </lineage>
</organism>
<evidence type="ECO:0000313" key="1">
    <source>
        <dbReference type="EMBL" id="CAI9619762.1"/>
    </source>
</evidence>
<feature type="non-terminal residue" evidence="1">
    <location>
        <position position="53"/>
    </location>
</feature>
<evidence type="ECO:0000313" key="2">
    <source>
        <dbReference type="Proteomes" id="UP001162483"/>
    </source>
</evidence>
<proteinExistence type="predicted"/>
<reference evidence="1" key="1">
    <citation type="submission" date="2023-05" db="EMBL/GenBank/DDBJ databases">
        <authorList>
            <person name="Stuckert A."/>
        </authorList>
    </citation>
    <scope>NUCLEOTIDE SEQUENCE</scope>
</reference>
<protein>
    <submittedName>
        <fullName evidence="1">Uncharacterized protein</fullName>
    </submittedName>
</protein>
<name>A0ABN9HGQ9_9NEOB</name>
<dbReference type="Proteomes" id="UP001162483">
    <property type="component" value="Unassembled WGS sequence"/>
</dbReference>
<comment type="caution">
    <text evidence="1">The sequence shown here is derived from an EMBL/GenBank/DDBJ whole genome shotgun (WGS) entry which is preliminary data.</text>
</comment>
<accession>A0ABN9HGQ9</accession>